<dbReference type="PANTHER" id="PTHR43213:SF5">
    <property type="entry name" value="BIFUNCTIONAL DTTP_UTP PYROPHOSPHATASE_METHYLTRANSFERASE PROTEIN-RELATED"/>
    <property type="match status" value="1"/>
</dbReference>
<dbReference type="EMBL" id="CP036280">
    <property type="protein sequence ID" value="QDU70232.1"/>
    <property type="molecule type" value="Genomic_DNA"/>
</dbReference>
<dbReference type="Pfam" id="PF02545">
    <property type="entry name" value="Maf"/>
    <property type="match status" value="1"/>
</dbReference>
<dbReference type="InterPro" id="IPR029001">
    <property type="entry name" value="ITPase-like_fam"/>
</dbReference>
<organism evidence="5 6">
    <name type="scientific">Mucisphaera calidilacus</name>
    <dbReference type="NCBI Taxonomy" id="2527982"/>
    <lineage>
        <taxon>Bacteria</taxon>
        <taxon>Pseudomonadati</taxon>
        <taxon>Planctomycetota</taxon>
        <taxon>Phycisphaerae</taxon>
        <taxon>Phycisphaerales</taxon>
        <taxon>Phycisphaeraceae</taxon>
        <taxon>Mucisphaera</taxon>
    </lineage>
</organism>
<evidence type="ECO:0000256" key="4">
    <source>
        <dbReference type="SAM" id="MobiDB-lite"/>
    </source>
</evidence>
<sequence length="178" mass="18590">MFDQLSPGFDDPPEPERVGGESAEGLAARLAMAKAESMNEHGSDHWILASDTLCVGCGGEVLGTPVSRERAGAMLRGFVGAEHRVMTGVALLEPGGGVRAGFTDVSMVRWGAVSEGEIEAYLDSGQWSDKAGGYNLFDRQAAGWAIEVEGDPGTVVGLPMRRLLPVLAACGLVGERCG</sequence>
<feature type="region of interest" description="Disordered" evidence="4">
    <location>
        <begin position="1"/>
        <end position="21"/>
    </location>
</feature>
<comment type="cofactor">
    <cofactor evidence="1">
        <name>a divalent metal cation</name>
        <dbReference type="ChEBI" id="CHEBI:60240"/>
    </cofactor>
</comment>
<gene>
    <name evidence="5" type="primary">yhdE</name>
    <name evidence="5" type="ORF">Pan265_00540</name>
</gene>
<dbReference type="Proteomes" id="UP000320386">
    <property type="component" value="Chromosome"/>
</dbReference>
<evidence type="ECO:0000256" key="1">
    <source>
        <dbReference type="ARBA" id="ARBA00001968"/>
    </source>
</evidence>
<dbReference type="AlphaFoldDB" id="A0A518BTC8"/>
<dbReference type="Gene3D" id="3.90.950.10">
    <property type="match status" value="1"/>
</dbReference>
<reference evidence="5 6" key="1">
    <citation type="submission" date="2019-02" db="EMBL/GenBank/DDBJ databases">
        <title>Deep-cultivation of Planctomycetes and their phenomic and genomic characterization uncovers novel biology.</title>
        <authorList>
            <person name="Wiegand S."/>
            <person name="Jogler M."/>
            <person name="Boedeker C."/>
            <person name="Pinto D."/>
            <person name="Vollmers J."/>
            <person name="Rivas-Marin E."/>
            <person name="Kohn T."/>
            <person name="Peeters S.H."/>
            <person name="Heuer A."/>
            <person name="Rast P."/>
            <person name="Oberbeckmann S."/>
            <person name="Bunk B."/>
            <person name="Jeske O."/>
            <person name="Meyerdierks A."/>
            <person name="Storesund J.E."/>
            <person name="Kallscheuer N."/>
            <person name="Luecker S."/>
            <person name="Lage O.M."/>
            <person name="Pohl T."/>
            <person name="Merkel B.J."/>
            <person name="Hornburger P."/>
            <person name="Mueller R.-W."/>
            <person name="Bruemmer F."/>
            <person name="Labrenz M."/>
            <person name="Spormann A.M."/>
            <person name="Op den Camp H."/>
            <person name="Overmann J."/>
            <person name="Amann R."/>
            <person name="Jetten M.S.M."/>
            <person name="Mascher T."/>
            <person name="Medema M.H."/>
            <person name="Devos D.P."/>
            <person name="Kaster A.-K."/>
            <person name="Ovreas L."/>
            <person name="Rohde M."/>
            <person name="Galperin M.Y."/>
            <person name="Jogler C."/>
        </authorList>
    </citation>
    <scope>NUCLEOTIDE SEQUENCE [LARGE SCALE GENOMIC DNA]</scope>
    <source>
        <strain evidence="5 6">Pan265</strain>
    </source>
</reference>
<accession>A0A518BTC8</accession>
<evidence type="ECO:0000313" key="5">
    <source>
        <dbReference type="EMBL" id="QDU70232.1"/>
    </source>
</evidence>
<dbReference type="PANTHER" id="PTHR43213">
    <property type="entry name" value="BIFUNCTIONAL DTTP/UTP PYROPHOSPHATASE/METHYLTRANSFERASE PROTEIN-RELATED"/>
    <property type="match status" value="1"/>
</dbReference>
<proteinExistence type="predicted"/>
<protein>
    <submittedName>
        <fullName evidence="5">Maf-like protein YhdE</fullName>
    </submittedName>
</protein>
<evidence type="ECO:0000256" key="3">
    <source>
        <dbReference type="ARBA" id="ARBA00023080"/>
    </source>
</evidence>
<dbReference type="GO" id="GO:0009117">
    <property type="term" value="P:nucleotide metabolic process"/>
    <property type="evidence" value="ECO:0007669"/>
    <property type="project" value="UniProtKB-KW"/>
</dbReference>
<dbReference type="KEGG" id="mcad:Pan265_00540"/>
<keyword evidence="6" id="KW-1185">Reference proteome</keyword>
<dbReference type="GO" id="GO:0047429">
    <property type="term" value="F:nucleoside triphosphate diphosphatase activity"/>
    <property type="evidence" value="ECO:0007669"/>
    <property type="project" value="InterPro"/>
</dbReference>
<dbReference type="InterPro" id="IPR003697">
    <property type="entry name" value="Maf-like"/>
</dbReference>
<dbReference type="PIRSF" id="PIRSF006305">
    <property type="entry name" value="Maf"/>
    <property type="match status" value="1"/>
</dbReference>
<keyword evidence="2" id="KW-0378">Hydrolase</keyword>
<evidence type="ECO:0000256" key="2">
    <source>
        <dbReference type="ARBA" id="ARBA00022801"/>
    </source>
</evidence>
<keyword evidence="3" id="KW-0546">Nucleotide metabolism</keyword>
<name>A0A518BTC8_9BACT</name>
<dbReference type="SUPFAM" id="SSF52972">
    <property type="entry name" value="ITPase-like"/>
    <property type="match status" value="1"/>
</dbReference>
<evidence type="ECO:0000313" key="6">
    <source>
        <dbReference type="Proteomes" id="UP000320386"/>
    </source>
</evidence>